<gene>
    <name evidence="3" type="ORF">KIPB_012878</name>
</gene>
<keyword evidence="4" id="KW-1185">Reference proteome</keyword>
<feature type="region of interest" description="Disordered" evidence="1">
    <location>
        <begin position="1"/>
        <end position="94"/>
    </location>
</feature>
<feature type="domain" description="Helicase-associated" evidence="2">
    <location>
        <begin position="151"/>
        <end position="206"/>
    </location>
</feature>
<dbReference type="InterPro" id="IPR005114">
    <property type="entry name" value="Helicase_assoc"/>
</dbReference>
<protein>
    <recommendedName>
        <fullName evidence="2">Helicase-associated domain-containing protein</fullName>
    </recommendedName>
</protein>
<evidence type="ECO:0000313" key="4">
    <source>
        <dbReference type="Proteomes" id="UP000265618"/>
    </source>
</evidence>
<dbReference type="EMBL" id="BDIP01005864">
    <property type="protein sequence ID" value="GCA64018.1"/>
    <property type="molecule type" value="Genomic_DNA"/>
</dbReference>
<feature type="compositionally biased region" description="Acidic residues" evidence="1">
    <location>
        <begin position="64"/>
        <end position="86"/>
    </location>
</feature>
<dbReference type="Proteomes" id="UP000265618">
    <property type="component" value="Unassembled WGS sequence"/>
</dbReference>
<reference evidence="3 4" key="1">
    <citation type="journal article" date="2018" name="PLoS ONE">
        <title>The draft genome of Kipferlia bialata reveals reductive genome evolution in fornicate parasites.</title>
        <authorList>
            <person name="Tanifuji G."/>
            <person name="Takabayashi S."/>
            <person name="Kume K."/>
            <person name="Takagi M."/>
            <person name="Nakayama T."/>
            <person name="Kamikawa R."/>
            <person name="Inagaki Y."/>
            <person name="Hashimoto T."/>
        </authorList>
    </citation>
    <scope>NUCLEOTIDE SEQUENCE [LARGE SCALE GENOMIC DNA]</scope>
    <source>
        <strain evidence="3">NY0173</strain>
    </source>
</reference>
<name>A0A391NY39_9EUKA</name>
<evidence type="ECO:0000259" key="2">
    <source>
        <dbReference type="Pfam" id="PF03457"/>
    </source>
</evidence>
<accession>A0A391NY39</accession>
<sequence>MCAVTEGVSLQRDGTQSEGQLRDIEAEAESDTKMTKAKLVSASQHESSEEDPEDSEGTSSETDVMMDGESEESAWEETESESESNEGEGSVSDSAIQDTVTVPKQAPVGGAVGDTRTYIVSSRVRSLVTVPVRKESNESEPTERPRHSMYDAKWNAKLEDLREYLSVHGVWPPQNSGTLGKWVDRQRYMNRNNHLAQWRVVALEGL</sequence>
<evidence type="ECO:0000313" key="3">
    <source>
        <dbReference type="EMBL" id="GCA64018.1"/>
    </source>
</evidence>
<dbReference type="AlphaFoldDB" id="A0A391NY39"/>
<comment type="caution">
    <text evidence="3">The sequence shown here is derived from an EMBL/GenBank/DDBJ whole genome shotgun (WGS) entry which is preliminary data.</text>
</comment>
<dbReference type="Pfam" id="PF03457">
    <property type="entry name" value="HA"/>
    <property type="match status" value="1"/>
</dbReference>
<evidence type="ECO:0000256" key="1">
    <source>
        <dbReference type="SAM" id="MobiDB-lite"/>
    </source>
</evidence>
<feature type="compositionally biased region" description="Basic and acidic residues" evidence="1">
    <location>
        <begin position="20"/>
        <end position="34"/>
    </location>
</feature>
<proteinExistence type="predicted"/>
<organism evidence="3 4">
    <name type="scientific">Kipferlia bialata</name>
    <dbReference type="NCBI Taxonomy" id="797122"/>
    <lineage>
        <taxon>Eukaryota</taxon>
        <taxon>Metamonada</taxon>
        <taxon>Carpediemonas-like organisms</taxon>
        <taxon>Kipferlia</taxon>
    </lineage>
</organism>
<feature type="non-terminal residue" evidence="3">
    <location>
        <position position="206"/>
    </location>
</feature>
<dbReference type="Gene3D" id="6.10.140.530">
    <property type="match status" value="1"/>
</dbReference>